<dbReference type="InterPro" id="IPR009057">
    <property type="entry name" value="Homeodomain-like_sf"/>
</dbReference>
<dbReference type="OrthoDB" id="6159439at2759"/>
<evidence type="ECO:0000256" key="2">
    <source>
        <dbReference type="RuleBase" id="RU000682"/>
    </source>
</evidence>
<keyword evidence="5" id="KW-1185">Reference proteome</keyword>
<evidence type="ECO:0000313" key="5">
    <source>
        <dbReference type="Proteomes" id="UP000799118"/>
    </source>
</evidence>
<dbReference type="PROSITE" id="PS50071">
    <property type="entry name" value="HOMEOBOX_2"/>
    <property type="match status" value="1"/>
</dbReference>
<dbReference type="CDD" id="cd00086">
    <property type="entry name" value="homeodomain"/>
    <property type="match status" value="1"/>
</dbReference>
<reference evidence="4" key="1">
    <citation type="journal article" date="2019" name="Environ. Microbiol.">
        <title>Fungal ecological strategies reflected in gene transcription - a case study of two litter decomposers.</title>
        <authorList>
            <person name="Barbi F."/>
            <person name="Kohler A."/>
            <person name="Barry K."/>
            <person name="Baskaran P."/>
            <person name="Daum C."/>
            <person name="Fauchery L."/>
            <person name="Ihrmark K."/>
            <person name="Kuo A."/>
            <person name="LaButti K."/>
            <person name="Lipzen A."/>
            <person name="Morin E."/>
            <person name="Grigoriev I.V."/>
            <person name="Henrissat B."/>
            <person name="Lindahl B."/>
            <person name="Martin F."/>
        </authorList>
    </citation>
    <scope>NUCLEOTIDE SEQUENCE</scope>
    <source>
        <strain evidence="4">JB14</strain>
    </source>
</reference>
<dbReference type="Proteomes" id="UP000799118">
    <property type="component" value="Unassembled WGS sequence"/>
</dbReference>
<dbReference type="SUPFAM" id="SSF46689">
    <property type="entry name" value="Homeodomain-like"/>
    <property type="match status" value="1"/>
</dbReference>
<feature type="domain" description="Homeobox" evidence="3">
    <location>
        <begin position="1"/>
        <end position="56"/>
    </location>
</feature>
<evidence type="ECO:0000259" key="3">
    <source>
        <dbReference type="PROSITE" id="PS50071"/>
    </source>
</evidence>
<dbReference type="Pfam" id="PF00046">
    <property type="entry name" value="Homeodomain"/>
    <property type="match status" value="1"/>
</dbReference>
<protein>
    <recommendedName>
        <fullName evidence="3">Homeobox domain-containing protein</fullName>
    </recommendedName>
</protein>
<evidence type="ECO:0000256" key="1">
    <source>
        <dbReference type="PROSITE-ProRule" id="PRU00108"/>
    </source>
</evidence>
<sequence>KHRKRTTSAQLKVLESVFKRDARPNAALRNELARQLDMTAGNVQEPWFQIRRASRK</sequence>
<dbReference type="EMBL" id="ML769565">
    <property type="protein sequence ID" value="KAE9393735.1"/>
    <property type="molecule type" value="Genomic_DNA"/>
</dbReference>
<keyword evidence="1 2" id="KW-0371">Homeobox</keyword>
<dbReference type="InterPro" id="IPR001356">
    <property type="entry name" value="HD"/>
</dbReference>
<organism evidence="4 5">
    <name type="scientific">Gymnopus androsaceus JB14</name>
    <dbReference type="NCBI Taxonomy" id="1447944"/>
    <lineage>
        <taxon>Eukaryota</taxon>
        <taxon>Fungi</taxon>
        <taxon>Dikarya</taxon>
        <taxon>Basidiomycota</taxon>
        <taxon>Agaricomycotina</taxon>
        <taxon>Agaricomycetes</taxon>
        <taxon>Agaricomycetidae</taxon>
        <taxon>Agaricales</taxon>
        <taxon>Marasmiineae</taxon>
        <taxon>Omphalotaceae</taxon>
        <taxon>Gymnopus</taxon>
    </lineage>
</organism>
<proteinExistence type="predicted"/>
<keyword evidence="1 2" id="KW-0539">Nucleus</keyword>
<gene>
    <name evidence="4" type="ORF">BT96DRAFT_800163</name>
</gene>
<dbReference type="GO" id="GO:0005634">
    <property type="term" value="C:nucleus"/>
    <property type="evidence" value="ECO:0007669"/>
    <property type="project" value="UniProtKB-SubCell"/>
</dbReference>
<comment type="subcellular location">
    <subcellularLocation>
        <location evidence="1 2">Nucleus</location>
    </subcellularLocation>
</comment>
<keyword evidence="1 2" id="KW-0238">DNA-binding</keyword>
<evidence type="ECO:0000313" key="4">
    <source>
        <dbReference type="EMBL" id="KAE9393735.1"/>
    </source>
</evidence>
<feature type="non-terminal residue" evidence="4">
    <location>
        <position position="1"/>
    </location>
</feature>
<dbReference type="Gene3D" id="1.10.10.60">
    <property type="entry name" value="Homeodomain-like"/>
    <property type="match status" value="1"/>
</dbReference>
<accession>A0A6A4H984</accession>
<dbReference type="AlphaFoldDB" id="A0A6A4H984"/>
<name>A0A6A4H984_9AGAR</name>
<dbReference type="SMART" id="SM00389">
    <property type="entry name" value="HOX"/>
    <property type="match status" value="1"/>
</dbReference>
<feature type="non-terminal residue" evidence="4">
    <location>
        <position position="56"/>
    </location>
</feature>
<dbReference type="GO" id="GO:0003677">
    <property type="term" value="F:DNA binding"/>
    <property type="evidence" value="ECO:0007669"/>
    <property type="project" value="UniProtKB-UniRule"/>
</dbReference>